<dbReference type="EMBL" id="MU007037">
    <property type="protein sequence ID" value="KAF2430722.1"/>
    <property type="molecule type" value="Genomic_DNA"/>
</dbReference>
<evidence type="ECO:0000313" key="3">
    <source>
        <dbReference type="Proteomes" id="UP000800235"/>
    </source>
</evidence>
<feature type="domain" description="Heterokaryon incompatibility" evidence="1">
    <location>
        <begin position="68"/>
        <end position="209"/>
    </location>
</feature>
<keyword evidence="3" id="KW-1185">Reference proteome</keyword>
<name>A0A9P4NS84_9PEZI</name>
<proteinExistence type="predicted"/>
<dbReference type="PANTHER" id="PTHR33112">
    <property type="entry name" value="DOMAIN PROTEIN, PUTATIVE-RELATED"/>
    <property type="match status" value="1"/>
</dbReference>
<sequence length="499" mass="57075">MRFEVSKICPGFQFCFDLARTWLKTCSELHLRCTQATGGTLPTRLLELTCENVRLRLSSELSESEPKYATLSYCWGDQGNMRTTMNSLSVLRQDITPSALPQVILDAIFVTWELGLRYLWMDSLCIIQDSPEDWKVECQRMADYYGNSYVTISVLDSPDVNRGFLQVKRHKVESPMSNNRGKCLRLAPPEGSEVFKNSALNLRAWALQERLLATRVLHYADSELFWECHTCRAREGSARSNSYPYGDHLKLLLSNRYRHGVSEGDTFFEVWYRIIKHYSQRSLSFLSDKLPAISGVAAMLQEKSGFHYISGLWEEDVFGLTWLRAGPWEESPRVLPDVRSGLDRTQSIHFIEGSPTWSWAHVDAPVDYLRHYTRDVTTHNDLEIMQAESPAEGLLTVKALFKRLWVKKNESRFSSTECSHWNKFPYDASDNDGKLAMRRCRTLQSKAKWKGKTYRCMLPVTPVVGEEGEMVNLLQFSAATAAFVSREAVKGTTPGLEIP</sequence>
<dbReference type="Pfam" id="PF06985">
    <property type="entry name" value="HET"/>
    <property type="match status" value="1"/>
</dbReference>
<evidence type="ECO:0000259" key="1">
    <source>
        <dbReference type="Pfam" id="PF06985"/>
    </source>
</evidence>
<dbReference type="OrthoDB" id="3486565at2759"/>
<organism evidence="2 3">
    <name type="scientific">Tothia fuscella</name>
    <dbReference type="NCBI Taxonomy" id="1048955"/>
    <lineage>
        <taxon>Eukaryota</taxon>
        <taxon>Fungi</taxon>
        <taxon>Dikarya</taxon>
        <taxon>Ascomycota</taxon>
        <taxon>Pezizomycotina</taxon>
        <taxon>Dothideomycetes</taxon>
        <taxon>Pleosporomycetidae</taxon>
        <taxon>Venturiales</taxon>
        <taxon>Cylindrosympodiaceae</taxon>
        <taxon>Tothia</taxon>
    </lineage>
</organism>
<dbReference type="AlphaFoldDB" id="A0A9P4NS84"/>
<dbReference type="InterPro" id="IPR010730">
    <property type="entry name" value="HET"/>
</dbReference>
<reference evidence="2" key="1">
    <citation type="journal article" date="2020" name="Stud. Mycol.">
        <title>101 Dothideomycetes genomes: a test case for predicting lifestyles and emergence of pathogens.</title>
        <authorList>
            <person name="Haridas S."/>
            <person name="Albert R."/>
            <person name="Binder M."/>
            <person name="Bloem J."/>
            <person name="Labutti K."/>
            <person name="Salamov A."/>
            <person name="Andreopoulos B."/>
            <person name="Baker S."/>
            <person name="Barry K."/>
            <person name="Bills G."/>
            <person name="Bluhm B."/>
            <person name="Cannon C."/>
            <person name="Castanera R."/>
            <person name="Culley D."/>
            <person name="Daum C."/>
            <person name="Ezra D."/>
            <person name="Gonzalez J."/>
            <person name="Henrissat B."/>
            <person name="Kuo A."/>
            <person name="Liang C."/>
            <person name="Lipzen A."/>
            <person name="Lutzoni F."/>
            <person name="Magnuson J."/>
            <person name="Mondo S."/>
            <person name="Nolan M."/>
            <person name="Ohm R."/>
            <person name="Pangilinan J."/>
            <person name="Park H.-J."/>
            <person name="Ramirez L."/>
            <person name="Alfaro M."/>
            <person name="Sun H."/>
            <person name="Tritt A."/>
            <person name="Yoshinaga Y."/>
            <person name="Zwiers L.-H."/>
            <person name="Turgeon B."/>
            <person name="Goodwin S."/>
            <person name="Spatafora J."/>
            <person name="Crous P."/>
            <person name="Grigoriev I."/>
        </authorList>
    </citation>
    <scope>NUCLEOTIDE SEQUENCE</scope>
    <source>
        <strain evidence="2">CBS 130266</strain>
    </source>
</reference>
<accession>A0A9P4NS84</accession>
<evidence type="ECO:0000313" key="2">
    <source>
        <dbReference type="EMBL" id="KAF2430722.1"/>
    </source>
</evidence>
<protein>
    <submittedName>
        <fullName evidence="2">HET-domain-containing protein</fullName>
    </submittedName>
</protein>
<dbReference type="PANTHER" id="PTHR33112:SF16">
    <property type="entry name" value="HETEROKARYON INCOMPATIBILITY DOMAIN-CONTAINING PROTEIN"/>
    <property type="match status" value="1"/>
</dbReference>
<gene>
    <name evidence="2" type="ORF">EJ08DRAFT_714433</name>
</gene>
<comment type="caution">
    <text evidence="2">The sequence shown here is derived from an EMBL/GenBank/DDBJ whole genome shotgun (WGS) entry which is preliminary data.</text>
</comment>
<dbReference type="Proteomes" id="UP000800235">
    <property type="component" value="Unassembled WGS sequence"/>
</dbReference>